<dbReference type="EMBL" id="JH597773">
    <property type="protein sequence ID" value="EHQ05831.1"/>
    <property type="molecule type" value="Genomic_DNA"/>
</dbReference>
<dbReference type="PROSITE" id="PS51257">
    <property type="entry name" value="PROKAR_LIPOPROTEIN"/>
    <property type="match status" value="1"/>
</dbReference>
<protein>
    <recommendedName>
        <fullName evidence="4">Lipoprotein</fullName>
    </recommendedName>
</protein>
<dbReference type="HOGENOM" id="CLU_1775128_0_0_12"/>
<gene>
    <name evidence="2" type="ORF">Lepil_1136</name>
</gene>
<keyword evidence="3" id="KW-1185">Reference proteome</keyword>
<feature type="chain" id="PRO_5003560766" description="Lipoprotein" evidence="1">
    <location>
        <begin position="21"/>
        <end position="146"/>
    </location>
</feature>
<evidence type="ECO:0000313" key="2">
    <source>
        <dbReference type="EMBL" id="EHQ05831.1"/>
    </source>
</evidence>
<reference evidence="2 3" key="1">
    <citation type="submission" date="2011-10" db="EMBL/GenBank/DDBJ databases">
        <title>The Improved High-Quality Draft genome of Leptonema illini DSM 21528.</title>
        <authorList>
            <consortium name="US DOE Joint Genome Institute (JGI-PGF)"/>
            <person name="Lucas S."/>
            <person name="Copeland A."/>
            <person name="Lapidus A."/>
            <person name="Glavina del Rio T."/>
            <person name="Dalin E."/>
            <person name="Tice H."/>
            <person name="Bruce D."/>
            <person name="Goodwin L."/>
            <person name="Pitluck S."/>
            <person name="Peters L."/>
            <person name="Mikhailova N."/>
            <person name="Held B."/>
            <person name="Kyrpides N."/>
            <person name="Mavromatis K."/>
            <person name="Ivanova N."/>
            <person name="Markowitz V."/>
            <person name="Cheng J.-F."/>
            <person name="Hugenholtz P."/>
            <person name="Woyke T."/>
            <person name="Wu D."/>
            <person name="Gronow S."/>
            <person name="Wellnitz S."/>
            <person name="Brambilla E.-M."/>
            <person name="Klenk H.-P."/>
            <person name="Eisen J.A."/>
        </authorList>
    </citation>
    <scope>NUCLEOTIDE SEQUENCE [LARGE SCALE GENOMIC DNA]</scope>
    <source>
        <strain evidence="2 3">DSM 21528</strain>
    </source>
</reference>
<proteinExistence type="predicted"/>
<accession>H2CGY9</accession>
<evidence type="ECO:0000313" key="3">
    <source>
        <dbReference type="Proteomes" id="UP000005737"/>
    </source>
</evidence>
<dbReference type="AlphaFoldDB" id="H2CGY9"/>
<evidence type="ECO:0000256" key="1">
    <source>
        <dbReference type="SAM" id="SignalP"/>
    </source>
</evidence>
<dbReference type="STRING" id="183.GCA_002009735_03445"/>
<organism evidence="2 3">
    <name type="scientific">Leptonema illini DSM 21528</name>
    <dbReference type="NCBI Taxonomy" id="929563"/>
    <lineage>
        <taxon>Bacteria</taxon>
        <taxon>Pseudomonadati</taxon>
        <taxon>Spirochaetota</taxon>
        <taxon>Spirochaetia</taxon>
        <taxon>Leptospirales</taxon>
        <taxon>Leptospiraceae</taxon>
        <taxon>Leptonema</taxon>
    </lineage>
</organism>
<name>H2CGY9_9LEPT</name>
<sequence length="146" mass="16497">MNTKLLIPAILIAIMIAVSACETPQPHRSTPIKAPPQPTTMTNPDCEEVRQFRVFQVLDDFALAYACKNTSYGMPDTFCDGHTVFLPREPGKIYYDDQIIKSPPGKCVVYVGTYRIERRYDYKTVPVVKFVDARIPIPPETKDATQ</sequence>
<evidence type="ECO:0008006" key="4">
    <source>
        <dbReference type="Google" id="ProtNLM"/>
    </source>
</evidence>
<keyword evidence="1" id="KW-0732">Signal</keyword>
<dbReference type="Proteomes" id="UP000005737">
    <property type="component" value="Unassembled WGS sequence"/>
</dbReference>
<feature type="signal peptide" evidence="1">
    <location>
        <begin position="1"/>
        <end position="20"/>
    </location>
</feature>
<dbReference type="RefSeq" id="WP_002770825.1">
    <property type="nucleotide sequence ID" value="NZ_JH597773.1"/>
</dbReference>